<keyword evidence="4" id="KW-0762">Sugar transport</keyword>
<dbReference type="InterPro" id="IPR036662">
    <property type="entry name" value="PTS_EIIA_man-typ_sf"/>
</dbReference>
<evidence type="ECO:0000259" key="3">
    <source>
        <dbReference type="PROSITE" id="PS51096"/>
    </source>
</evidence>
<evidence type="ECO:0000313" key="5">
    <source>
        <dbReference type="Proteomes" id="UP000824101"/>
    </source>
</evidence>
<accession>A0A9D2K504</accession>
<keyword evidence="1" id="KW-0808">Transferase</keyword>
<sequence>MVRYLIAAHGRAAGGIKESLDVLLGASDQVEAFDAYVDERNAEEEIRRRIEAVGEDDILVMLSDLPGGSVNQIMMRYADRKNTFLITGVSIALAVGLVSGYTDSVTEEQIREMIGECREMMDLVKPENEDCEEEDFF</sequence>
<feature type="domain" description="PTS EIIA type-4" evidence="3">
    <location>
        <begin position="1"/>
        <end position="121"/>
    </location>
</feature>
<reference evidence="4" key="2">
    <citation type="submission" date="2021-04" db="EMBL/GenBank/DDBJ databases">
        <authorList>
            <person name="Gilroy R."/>
        </authorList>
    </citation>
    <scope>NUCLEOTIDE SEQUENCE</scope>
    <source>
        <strain evidence="4">ChiBcec1-1093</strain>
    </source>
</reference>
<dbReference type="GO" id="GO:0016740">
    <property type="term" value="F:transferase activity"/>
    <property type="evidence" value="ECO:0007669"/>
    <property type="project" value="UniProtKB-KW"/>
</dbReference>
<name>A0A9D2K504_9FIRM</name>
<evidence type="ECO:0000256" key="2">
    <source>
        <dbReference type="SAM" id="Phobius"/>
    </source>
</evidence>
<keyword evidence="2" id="KW-0812">Transmembrane</keyword>
<organism evidence="4 5">
    <name type="scientific">Candidatus Lachnoclostridium stercorigallinarum</name>
    <dbReference type="NCBI Taxonomy" id="2838634"/>
    <lineage>
        <taxon>Bacteria</taxon>
        <taxon>Bacillati</taxon>
        <taxon>Bacillota</taxon>
        <taxon>Clostridia</taxon>
        <taxon>Lachnospirales</taxon>
        <taxon>Lachnospiraceae</taxon>
    </lineage>
</organism>
<gene>
    <name evidence="4" type="ORF">IAA17_03580</name>
</gene>
<dbReference type="EMBL" id="DXBC01000051">
    <property type="protein sequence ID" value="HIZ78846.1"/>
    <property type="molecule type" value="Genomic_DNA"/>
</dbReference>
<dbReference type="Pfam" id="PF03610">
    <property type="entry name" value="EIIA-man"/>
    <property type="match status" value="1"/>
</dbReference>
<dbReference type="InterPro" id="IPR051471">
    <property type="entry name" value="Bacterial_PTS_sugar_comp"/>
</dbReference>
<dbReference type="Gene3D" id="3.40.50.510">
    <property type="entry name" value="Phosphotransferase system, mannose-type IIA component"/>
    <property type="match status" value="1"/>
</dbReference>
<keyword evidence="2" id="KW-0472">Membrane</keyword>
<dbReference type="SUPFAM" id="SSF53062">
    <property type="entry name" value="PTS system fructose IIA component-like"/>
    <property type="match status" value="1"/>
</dbReference>
<dbReference type="PANTHER" id="PTHR33799:SF1">
    <property type="entry name" value="PTS SYSTEM MANNOSE-SPECIFIC EIIAB COMPONENT-RELATED"/>
    <property type="match status" value="1"/>
</dbReference>
<dbReference type="PANTHER" id="PTHR33799">
    <property type="entry name" value="PTS PERMEASE-RELATED-RELATED"/>
    <property type="match status" value="1"/>
</dbReference>
<dbReference type="AlphaFoldDB" id="A0A9D2K504"/>
<dbReference type="GO" id="GO:0016020">
    <property type="term" value="C:membrane"/>
    <property type="evidence" value="ECO:0007669"/>
    <property type="project" value="InterPro"/>
</dbReference>
<dbReference type="Proteomes" id="UP000824101">
    <property type="component" value="Unassembled WGS sequence"/>
</dbReference>
<proteinExistence type="predicted"/>
<keyword evidence="2" id="KW-1133">Transmembrane helix</keyword>
<dbReference type="GO" id="GO:0009401">
    <property type="term" value="P:phosphoenolpyruvate-dependent sugar phosphotransferase system"/>
    <property type="evidence" value="ECO:0007669"/>
    <property type="project" value="InterPro"/>
</dbReference>
<reference evidence="4" key="1">
    <citation type="journal article" date="2021" name="PeerJ">
        <title>Extensive microbial diversity within the chicken gut microbiome revealed by metagenomics and culture.</title>
        <authorList>
            <person name="Gilroy R."/>
            <person name="Ravi A."/>
            <person name="Getino M."/>
            <person name="Pursley I."/>
            <person name="Horton D.L."/>
            <person name="Alikhan N.F."/>
            <person name="Baker D."/>
            <person name="Gharbi K."/>
            <person name="Hall N."/>
            <person name="Watson M."/>
            <person name="Adriaenssens E.M."/>
            <person name="Foster-Nyarko E."/>
            <person name="Jarju S."/>
            <person name="Secka A."/>
            <person name="Antonio M."/>
            <person name="Oren A."/>
            <person name="Chaudhuri R.R."/>
            <person name="La Ragione R."/>
            <person name="Hildebrand F."/>
            <person name="Pallen M.J."/>
        </authorList>
    </citation>
    <scope>NUCLEOTIDE SEQUENCE</scope>
    <source>
        <strain evidence="4">ChiBcec1-1093</strain>
    </source>
</reference>
<comment type="caution">
    <text evidence="4">The sequence shown here is derived from an EMBL/GenBank/DDBJ whole genome shotgun (WGS) entry which is preliminary data.</text>
</comment>
<evidence type="ECO:0000313" key="4">
    <source>
        <dbReference type="EMBL" id="HIZ78846.1"/>
    </source>
</evidence>
<keyword evidence="4" id="KW-0813">Transport</keyword>
<dbReference type="InterPro" id="IPR004701">
    <property type="entry name" value="PTS_EIIA_man-typ"/>
</dbReference>
<protein>
    <submittedName>
        <fullName evidence="4">PTS sugar transporter subunit IIA</fullName>
    </submittedName>
</protein>
<evidence type="ECO:0000256" key="1">
    <source>
        <dbReference type="ARBA" id="ARBA00022679"/>
    </source>
</evidence>
<dbReference type="PROSITE" id="PS51096">
    <property type="entry name" value="PTS_EIIA_TYPE_4"/>
    <property type="match status" value="1"/>
</dbReference>
<feature type="transmembrane region" description="Helical" evidence="2">
    <location>
        <begin position="83"/>
        <end position="101"/>
    </location>
</feature>